<dbReference type="Gene3D" id="3.30.70.270">
    <property type="match status" value="1"/>
</dbReference>
<evidence type="ECO:0000259" key="2">
    <source>
        <dbReference type="PROSITE" id="PS50113"/>
    </source>
</evidence>
<dbReference type="Pfam" id="PF00563">
    <property type="entry name" value="EAL"/>
    <property type="match status" value="1"/>
</dbReference>
<dbReference type="CDD" id="cd01949">
    <property type="entry name" value="GGDEF"/>
    <property type="match status" value="1"/>
</dbReference>
<evidence type="ECO:0000313" key="5">
    <source>
        <dbReference type="EMBL" id="MDW5595702.1"/>
    </source>
</evidence>
<gene>
    <name evidence="5" type="ORF">R7226_15235</name>
</gene>
<dbReference type="InterPro" id="IPR052155">
    <property type="entry name" value="Biofilm_reg_signaling"/>
</dbReference>
<dbReference type="InterPro" id="IPR043128">
    <property type="entry name" value="Rev_trsase/Diguanyl_cyclase"/>
</dbReference>
<dbReference type="InterPro" id="IPR001633">
    <property type="entry name" value="EAL_dom"/>
</dbReference>
<dbReference type="SMART" id="SM00267">
    <property type="entry name" value="GGDEF"/>
    <property type="match status" value="1"/>
</dbReference>
<dbReference type="InterPro" id="IPR035919">
    <property type="entry name" value="EAL_sf"/>
</dbReference>
<dbReference type="InterPro" id="IPR029787">
    <property type="entry name" value="Nucleotide_cyclase"/>
</dbReference>
<dbReference type="Pfam" id="PF08448">
    <property type="entry name" value="PAS_4"/>
    <property type="match status" value="1"/>
</dbReference>
<dbReference type="SUPFAM" id="SSF141868">
    <property type="entry name" value="EAL domain-like"/>
    <property type="match status" value="1"/>
</dbReference>
<dbReference type="InterPro" id="IPR000160">
    <property type="entry name" value="GGDEF_dom"/>
</dbReference>
<evidence type="ECO:0000313" key="6">
    <source>
        <dbReference type="Proteomes" id="UP001284601"/>
    </source>
</evidence>
<keyword evidence="6" id="KW-1185">Reference proteome</keyword>
<dbReference type="SUPFAM" id="SSF55073">
    <property type="entry name" value="Nucleotide cyclase"/>
    <property type="match status" value="1"/>
</dbReference>
<dbReference type="SMART" id="SM00091">
    <property type="entry name" value="PAS"/>
    <property type="match status" value="1"/>
</dbReference>
<organism evidence="5 6">
    <name type="scientific">Conexibacter stalactiti</name>
    <dbReference type="NCBI Taxonomy" id="1940611"/>
    <lineage>
        <taxon>Bacteria</taxon>
        <taxon>Bacillati</taxon>
        <taxon>Actinomycetota</taxon>
        <taxon>Thermoleophilia</taxon>
        <taxon>Solirubrobacterales</taxon>
        <taxon>Conexibacteraceae</taxon>
        <taxon>Conexibacter</taxon>
    </lineage>
</organism>
<dbReference type="PROSITE" id="PS50113">
    <property type="entry name" value="PAC"/>
    <property type="match status" value="1"/>
</dbReference>
<dbReference type="CDD" id="cd00130">
    <property type="entry name" value="PAS"/>
    <property type="match status" value="1"/>
</dbReference>
<feature type="domain" description="PAS" evidence="1">
    <location>
        <begin position="26"/>
        <end position="96"/>
    </location>
</feature>
<evidence type="ECO:0000259" key="3">
    <source>
        <dbReference type="PROSITE" id="PS50883"/>
    </source>
</evidence>
<dbReference type="InterPro" id="IPR000700">
    <property type="entry name" value="PAS-assoc_C"/>
</dbReference>
<dbReference type="InterPro" id="IPR001610">
    <property type="entry name" value="PAC"/>
</dbReference>
<evidence type="ECO:0000259" key="4">
    <source>
        <dbReference type="PROSITE" id="PS50887"/>
    </source>
</evidence>
<feature type="domain" description="GGDEF" evidence="4">
    <location>
        <begin position="184"/>
        <end position="318"/>
    </location>
</feature>
<dbReference type="NCBIfam" id="TIGR00229">
    <property type="entry name" value="sensory_box"/>
    <property type="match status" value="1"/>
</dbReference>
<name>A0ABU4HSR0_9ACTN</name>
<feature type="domain" description="PAC" evidence="2">
    <location>
        <begin position="100"/>
        <end position="152"/>
    </location>
</feature>
<dbReference type="CDD" id="cd01948">
    <property type="entry name" value="EAL"/>
    <property type="match status" value="1"/>
</dbReference>
<dbReference type="SMART" id="SM00052">
    <property type="entry name" value="EAL"/>
    <property type="match status" value="1"/>
</dbReference>
<protein>
    <submittedName>
        <fullName evidence="5">EAL domain-containing protein</fullName>
    </submittedName>
</protein>
<accession>A0ABU4HSR0</accession>
<sequence length="593" mass="63956">MLLLALSAAAAIVVAFRLHKRAVRRAEANLRTIFDTAPIGNAVVDREDRFADANHALGQIVGFTPKELIGRPLTQLVHPEDVAVLREALAQLRAGERGGLETELRCVHATGQVVPAAVHAAALRSPDGRGARVLLQVLDITERKRAEAHLQHMADHDPLTGLLNRRRFEQELERHVAQAQRYGSEGAVIMLDVDRFKQVNDAYGHSTGDRVITSVARVLRRRLRTTDTLARLGGDEFAVLLPKADRREAAIVARRLVEAVRAQADPAGERAEAVTISVGVTVLDEHGELTAEGAMVDADLAMYDAKDAGGDGFAFFAADEHAAARARTRTTWRDRIVDALAHDRFALVAQPVLDARSGATVQHELLLRMTGPHGTLIPPAAFLSIAERDGLIVAIDQWVVRNAIALLAELEQRGAATRLEINISGRSLGDATLLALIAGELRRTGVEPSNLLFEIPETAAVADVQLARTFAQHVQGLGCQFAIDDFGAGLGSLYYLKHLPFDALKLDGELVEHCARNPADRLLVESAVKVVHGLGRTAIAEQVGDAETHALLRELGVDLVQGHHFGMPLPLSAAFGIRELPRAAAPAQDLLAA</sequence>
<dbReference type="PROSITE" id="PS50112">
    <property type="entry name" value="PAS"/>
    <property type="match status" value="1"/>
</dbReference>
<dbReference type="PANTHER" id="PTHR44757">
    <property type="entry name" value="DIGUANYLATE CYCLASE DGCP"/>
    <property type="match status" value="1"/>
</dbReference>
<dbReference type="InterPro" id="IPR035965">
    <property type="entry name" value="PAS-like_dom_sf"/>
</dbReference>
<comment type="caution">
    <text evidence="5">The sequence shown here is derived from an EMBL/GenBank/DDBJ whole genome shotgun (WGS) entry which is preliminary data.</text>
</comment>
<proteinExistence type="predicted"/>
<dbReference type="Proteomes" id="UP001284601">
    <property type="component" value="Unassembled WGS sequence"/>
</dbReference>
<evidence type="ECO:0000259" key="1">
    <source>
        <dbReference type="PROSITE" id="PS50112"/>
    </source>
</evidence>
<dbReference type="Gene3D" id="3.20.20.450">
    <property type="entry name" value="EAL domain"/>
    <property type="match status" value="1"/>
</dbReference>
<reference evidence="6" key="1">
    <citation type="submission" date="2023-07" db="EMBL/GenBank/DDBJ databases">
        <title>Conexibacter stalactiti sp. nov., isolated from stalactites in a lava cave and emended description of the genus Conexibacter.</title>
        <authorList>
            <person name="Lee S.D."/>
        </authorList>
    </citation>
    <scope>NUCLEOTIDE SEQUENCE [LARGE SCALE GENOMIC DNA]</scope>
    <source>
        <strain evidence="6">KCTC 39840</strain>
    </source>
</reference>
<dbReference type="EMBL" id="JAWSTH010000038">
    <property type="protein sequence ID" value="MDW5595702.1"/>
    <property type="molecule type" value="Genomic_DNA"/>
</dbReference>
<dbReference type="SUPFAM" id="SSF55785">
    <property type="entry name" value="PYP-like sensor domain (PAS domain)"/>
    <property type="match status" value="1"/>
</dbReference>
<dbReference type="PROSITE" id="PS50887">
    <property type="entry name" value="GGDEF"/>
    <property type="match status" value="1"/>
</dbReference>
<dbReference type="Pfam" id="PF00990">
    <property type="entry name" value="GGDEF"/>
    <property type="match status" value="1"/>
</dbReference>
<dbReference type="SMART" id="SM00086">
    <property type="entry name" value="PAC"/>
    <property type="match status" value="1"/>
</dbReference>
<dbReference type="InterPro" id="IPR000014">
    <property type="entry name" value="PAS"/>
</dbReference>
<dbReference type="InterPro" id="IPR013656">
    <property type="entry name" value="PAS_4"/>
</dbReference>
<dbReference type="PANTHER" id="PTHR44757:SF2">
    <property type="entry name" value="BIOFILM ARCHITECTURE MAINTENANCE PROTEIN MBAA"/>
    <property type="match status" value="1"/>
</dbReference>
<dbReference type="NCBIfam" id="TIGR00254">
    <property type="entry name" value="GGDEF"/>
    <property type="match status" value="1"/>
</dbReference>
<dbReference type="Gene3D" id="3.30.450.20">
    <property type="entry name" value="PAS domain"/>
    <property type="match status" value="1"/>
</dbReference>
<dbReference type="RefSeq" id="WP_318598039.1">
    <property type="nucleotide sequence ID" value="NZ_JAWSTH010000038.1"/>
</dbReference>
<feature type="domain" description="EAL" evidence="3">
    <location>
        <begin position="329"/>
        <end position="582"/>
    </location>
</feature>
<dbReference type="PROSITE" id="PS50883">
    <property type="entry name" value="EAL"/>
    <property type="match status" value="1"/>
</dbReference>